<reference evidence="2 3" key="1">
    <citation type="journal article" date="2019" name="Sci. Rep.">
        <title>Orb-weaving spider Araneus ventricosus genome elucidates the spidroin gene catalogue.</title>
        <authorList>
            <person name="Kono N."/>
            <person name="Nakamura H."/>
            <person name="Ohtoshi R."/>
            <person name="Moran D.A.P."/>
            <person name="Shinohara A."/>
            <person name="Yoshida Y."/>
            <person name="Fujiwara M."/>
            <person name="Mori M."/>
            <person name="Tomita M."/>
            <person name="Arakawa K."/>
        </authorList>
    </citation>
    <scope>NUCLEOTIDE SEQUENCE [LARGE SCALE GENOMIC DNA]</scope>
</reference>
<dbReference type="EMBL" id="BGPR01003737">
    <property type="protein sequence ID" value="GBM91847.1"/>
    <property type="molecule type" value="Genomic_DNA"/>
</dbReference>
<evidence type="ECO:0000313" key="3">
    <source>
        <dbReference type="Proteomes" id="UP000499080"/>
    </source>
</evidence>
<proteinExistence type="predicted"/>
<gene>
    <name evidence="2" type="ORF">AVEN_107505_1</name>
</gene>
<sequence length="211" mass="24640">MNKHFPSKFCELLHFDGELPDSEKRKLSKLIFEYQSKWKTVRRNIKFEQKYKKALESSVHFHTPKKRGSTGRPLKNLESSERTKRRKTEQLREKTDSKSLMYAAQMKYRSEGHTETADILRVLTTKPEAAKVYQQAISVRKMHAMSVDKALSLLINGKLTKFQYNLIRNSALEEGSTLYTNYEAVIKAKRMLSKKYFHNRNFSSGAFTGFT</sequence>
<keyword evidence="3" id="KW-1185">Reference proteome</keyword>
<dbReference type="Proteomes" id="UP000499080">
    <property type="component" value="Unassembled WGS sequence"/>
</dbReference>
<organism evidence="2 3">
    <name type="scientific">Araneus ventricosus</name>
    <name type="common">Orbweaver spider</name>
    <name type="synonym">Epeira ventricosa</name>
    <dbReference type="NCBI Taxonomy" id="182803"/>
    <lineage>
        <taxon>Eukaryota</taxon>
        <taxon>Metazoa</taxon>
        <taxon>Ecdysozoa</taxon>
        <taxon>Arthropoda</taxon>
        <taxon>Chelicerata</taxon>
        <taxon>Arachnida</taxon>
        <taxon>Araneae</taxon>
        <taxon>Araneomorphae</taxon>
        <taxon>Entelegynae</taxon>
        <taxon>Araneoidea</taxon>
        <taxon>Araneidae</taxon>
        <taxon>Araneus</taxon>
    </lineage>
</organism>
<dbReference type="AlphaFoldDB" id="A0A4Y2JPK0"/>
<dbReference type="OrthoDB" id="8193306at2759"/>
<evidence type="ECO:0000313" key="2">
    <source>
        <dbReference type="EMBL" id="GBM91847.1"/>
    </source>
</evidence>
<evidence type="ECO:0000256" key="1">
    <source>
        <dbReference type="SAM" id="MobiDB-lite"/>
    </source>
</evidence>
<name>A0A4Y2JPK0_ARAVE</name>
<feature type="region of interest" description="Disordered" evidence="1">
    <location>
        <begin position="58"/>
        <end position="96"/>
    </location>
</feature>
<feature type="compositionally biased region" description="Basic and acidic residues" evidence="1">
    <location>
        <begin position="78"/>
        <end position="96"/>
    </location>
</feature>
<protein>
    <submittedName>
        <fullName evidence="2">Uncharacterized protein</fullName>
    </submittedName>
</protein>
<comment type="caution">
    <text evidence="2">The sequence shown here is derived from an EMBL/GenBank/DDBJ whole genome shotgun (WGS) entry which is preliminary data.</text>
</comment>
<accession>A0A4Y2JPK0</accession>